<evidence type="ECO:0000313" key="1">
    <source>
        <dbReference type="EMBL" id="KAI9907669.1"/>
    </source>
</evidence>
<reference evidence="1 2" key="1">
    <citation type="journal article" date="2022" name="bioRxiv">
        <title>The genome of the oomycete Peronosclerospora sorghi, a cosmopolitan pathogen of maize and sorghum, is inflated with dispersed pseudogenes.</title>
        <authorList>
            <person name="Fletcher K."/>
            <person name="Martin F."/>
            <person name="Isakeit T."/>
            <person name="Cavanaugh K."/>
            <person name="Magill C."/>
            <person name="Michelmore R."/>
        </authorList>
    </citation>
    <scope>NUCLEOTIDE SEQUENCE [LARGE SCALE GENOMIC DNA]</scope>
    <source>
        <strain evidence="1">P6</strain>
    </source>
</reference>
<accession>A0ACC0VP15</accession>
<dbReference type="EMBL" id="CM047587">
    <property type="protein sequence ID" value="KAI9907669.1"/>
    <property type="molecule type" value="Genomic_DNA"/>
</dbReference>
<gene>
    <name evidence="1" type="ORF">PsorP6_003656</name>
</gene>
<name>A0ACC0VP15_9STRA</name>
<organism evidence="1 2">
    <name type="scientific">Peronosclerospora sorghi</name>
    <dbReference type="NCBI Taxonomy" id="230839"/>
    <lineage>
        <taxon>Eukaryota</taxon>
        <taxon>Sar</taxon>
        <taxon>Stramenopiles</taxon>
        <taxon>Oomycota</taxon>
        <taxon>Peronosporomycetes</taxon>
        <taxon>Peronosporales</taxon>
        <taxon>Peronosporaceae</taxon>
        <taxon>Peronosclerospora</taxon>
    </lineage>
</organism>
<keyword evidence="2" id="KW-1185">Reference proteome</keyword>
<protein>
    <submittedName>
        <fullName evidence="1">Uncharacterized protein</fullName>
    </submittedName>
</protein>
<comment type="caution">
    <text evidence="1">The sequence shown here is derived from an EMBL/GenBank/DDBJ whole genome shotgun (WGS) entry which is preliminary data.</text>
</comment>
<dbReference type="Proteomes" id="UP001163321">
    <property type="component" value="Chromosome 8"/>
</dbReference>
<evidence type="ECO:0000313" key="2">
    <source>
        <dbReference type="Proteomes" id="UP001163321"/>
    </source>
</evidence>
<sequence>MNDLRSFAGSHSHDIQTSTLVLQQLSHEEKSEVTTLNERYYVFDGTGRLENASRIYVDYTYIYQYILYYTLVCSMAAM</sequence>
<proteinExistence type="predicted"/>